<name>Q22UG0_TETTS</name>
<dbReference type="Proteomes" id="UP000009168">
    <property type="component" value="Unassembled WGS sequence"/>
</dbReference>
<evidence type="ECO:0000313" key="3">
    <source>
        <dbReference type="Proteomes" id="UP000009168"/>
    </source>
</evidence>
<sequence>MIKLLIQKQFNPNQYLSITINLNKFINFSIFLWVIIEIRKIVSIFVIYQFSQQFWSFICLGSIKKYNQKVYSSPTAFEIVLIVILIIRQVLDTTLSLNSYYMIFKSIQISRKKIAELSIKHELYMNNFPKEFDISTISQILDQSGKFQKSFKGKNY</sequence>
<dbReference type="GeneID" id="7840701"/>
<reference evidence="3" key="1">
    <citation type="journal article" date="2006" name="PLoS Biol.">
        <title>Macronuclear genome sequence of the ciliate Tetrahymena thermophila, a model eukaryote.</title>
        <authorList>
            <person name="Eisen J.A."/>
            <person name="Coyne R.S."/>
            <person name="Wu M."/>
            <person name="Wu D."/>
            <person name="Thiagarajan M."/>
            <person name="Wortman J.R."/>
            <person name="Badger J.H."/>
            <person name="Ren Q."/>
            <person name="Amedeo P."/>
            <person name="Jones K.M."/>
            <person name="Tallon L.J."/>
            <person name="Delcher A.L."/>
            <person name="Salzberg S.L."/>
            <person name="Silva J.C."/>
            <person name="Haas B.J."/>
            <person name="Majoros W.H."/>
            <person name="Farzad M."/>
            <person name="Carlton J.M."/>
            <person name="Smith R.K. Jr."/>
            <person name="Garg J."/>
            <person name="Pearlman R.E."/>
            <person name="Karrer K.M."/>
            <person name="Sun L."/>
            <person name="Manning G."/>
            <person name="Elde N.C."/>
            <person name="Turkewitz A.P."/>
            <person name="Asai D.J."/>
            <person name="Wilkes D.E."/>
            <person name="Wang Y."/>
            <person name="Cai H."/>
            <person name="Collins K."/>
            <person name="Stewart B.A."/>
            <person name="Lee S.R."/>
            <person name="Wilamowska K."/>
            <person name="Weinberg Z."/>
            <person name="Ruzzo W.L."/>
            <person name="Wloga D."/>
            <person name="Gaertig J."/>
            <person name="Frankel J."/>
            <person name="Tsao C.-C."/>
            <person name="Gorovsky M.A."/>
            <person name="Keeling P.J."/>
            <person name="Waller R.F."/>
            <person name="Patron N.J."/>
            <person name="Cherry J.M."/>
            <person name="Stover N.A."/>
            <person name="Krieger C.J."/>
            <person name="del Toro C."/>
            <person name="Ryder H.F."/>
            <person name="Williamson S.C."/>
            <person name="Barbeau R.A."/>
            <person name="Hamilton E.P."/>
            <person name="Orias E."/>
        </authorList>
    </citation>
    <scope>NUCLEOTIDE SEQUENCE [LARGE SCALE GENOMIC DNA]</scope>
    <source>
        <strain evidence="3">SB210</strain>
    </source>
</reference>
<feature type="transmembrane region" description="Helical" evidence="1">
    <location>
        <begin position="79"/>
        <end position="103"/>
    </location>
</feature>
<organism evidence="2 3">
    <name type="scientific">Tetrahymena thermophila (strain SB210)</name>
    <dbReference type="NCBI Taxonomy" id="312017"/>
    <lineage>
        <taxon>Eukaryota</taxon>
        <taxon>Sar</taxon>
        <taxon>Alveolata</taxon>
        <taxon>Ciliophora</taxon>
        <taxon>Intramacronucleata</taxon>
        <taxon>Oligohymenophorea</taxon>
        <taxon>Hymenostomatida</taxon>
        <taxon>Tetrahymenina</taxon>
        <taxon>Tetrahymenidae</taxon>
        <taxon>Tetrahymena</taxon>
    </lineage>
</organism>
<dbReference type="KEGG" id="tet:TTHERM_00554650"/>
<dbReference type="InParanoid" id="Q22UG0"/>
<dbReference type="EMBL" id="GG662828">
    <property type="protein sequence ID" value="EAR89010.3"/>
    <property type="molecule type" value="Genomic_DNA"/>
</dbReference>
<keyword evidence="1 2" id="KW-0812">Transmembrane</keyword>
<keyword evidence="1" id="KW-0472">Membrane</keyword>
<protein>
    <submittedName>
        <fullName evidence="2">Transmembrane protein, putative</fullName>
    </submittedName>
</protein>
<dbReference type="AlphaFoldDB" id="Q22UG0"/>
<keyword evidence="1" id="KW-1133">Transmembrane helix</keyword>
<gene>
    <name evidence="2" type="ORF">TTHERM_00554650</name>
</gene>
<dbReference type="HOGENOM" id="CLU_498323_0_0_1"/>
<evidence type="ECO:0000256" key="1">
    <source>
        <dbReference type="SAM" id="Phobius"/>
    </source>
</evidence>
<keyword evidence="3" id="KW-1185">Reference proteome</keyword>
<feature type="transmembrane region" description="Helical" evidence="1">
    <location>
        <begin position="25"/>
        <end position="48"/>
    </location>
</feature>
<evidence type="ECO:0000313" key="2">
    <source>
        <dbReference type="EMBL" id="EAR89010.3"/>
    </source>
</evidence>
<accession>Q22UG0</accession>
<dbReference type="RefSeq" id="XP_001009255.3">
    <property type="nucleotide sequence ID" value="XM_001009255.3"/>
</dbReference>
<proteinExistence type="predicted"/>